<evidence type="ECO:0000313" key="2">
    <source>
        <dbReference type="EMBL" id="KAK1751422.1"/>
    </source>
</evidence>
<name>A0AAJ0F2R3_9PEZI</name>
<evidence type="ECO:0000313" key="3">
    <source>
        <dbReference type="Proteomes" id="UP001239445"/>
    </source>
</evidence>
<organism evidence="2 3">
    <name type="scientific">Echria macrotheca</name>
    <dbReference type="NCBI Taxonomy" id="438768"/>
    <lineage>
        <taxon>Eukaryota</taxon>
        <taxon>Fungi</taxon>
        <taxon>Dikarya</taxon>
        <taxon>Ascomycota</taxon>
        <taxon>Pezizomycotina</taxon>
        <taxon>Sordariomycetes</taxon>
        <taxon>Sordariomycetidae</taxon>
        <taxon>Sordariales</taxon>
        <taxon>Schizotheciaceae</taxon>
        <taxon>Echria</taxon>
    </lineage>
</organism>
<proteinExistence type="predicted"/>
<dbReference type="EMBL" id="MU839842">
    <property type="protein sequence ID" value="KAK1751422.1"/>
    <property type="molecule type" value="Genomic_DNA"/>
</dbReference>
<feature type="compositionally biased region" description="Basic and acidic residues" evidence="1">
    <location>
        <begin position="53"/>
        <end position="78"/>
    </location>
</feature>
<keyword evidence="3" id="KW-1185">Reference proteome</keyword>
<evidence type="ECO:0000256" key="1">
    <source>
        <dbReference type="SAM" id="MobiDB-lite"/>
    </source>
</evidence>
<gene>
    <name evidence="2" type="ORF">QBC47DRAFT_287045</name>
</gene>
<dbReference type="Proteomes" id="UP001239445">
    <property type="component" value="Unassembled WGS sequence"/>
</dbReference>
<feature type="non-terminal residue" evidence="2">
    <location>
        <position position="166"/>
    </location>
</feature>
<reference evidence="2" key="1">
    <citation type="submission" date="2023-06" db="EMBL/GenBank/DDBJ databases">
        <title>Genome-scale phylogeny and comparative genomics of the fungal order Sordariales.</title>
        <authorList>
            <consortium name="Lawrence Berkeley National Laboratory"/>
            <person name="Hensen N."/>
            <person name="Bonometti L."/>
            <person name="Westerberg I."/>
            <person name="Brannstrom I.O."/>
            <person name="Guillou S."/>
            <person name="Cros-Aarteil S."/>
            <person name="Calhoun S."/>
            <person name="Haridas S."/>
            <person name="Kuo A."/>
            <person name="Mondo S."/>
            <person name="Pangilinan J."/>
            <person name="Riley R."/>
            <person name="Labutti K."/>
            <person name="Andreopoulos B."/>
            <person name="Lipzen A."/>
            <person name="Chen C."/>
            <person name="Yanf M."/>
            <person name="Daum C."/>
            <person name="Ng V."/>
            <person name="Clum A."/>
            <person name="Steindorff A."/>
            <person name="Ohm R."/>
            <person name="Martin F."/>
            <person name="Silar P."/>
            <person name="Natvig D."/>
            <person name="Lalanne C."/>
            <person name="Gautier V."/>
            <person name="Ament-Velasquez S.L."/>
            <person name="Kruys A."/>
            <person name="Hutchinson M.I."/>
            <person name="Powell A.J."/>
            <person name="Barry K."/>
            <person name="Miller A.N."/>
            <person name="Grigoriev I.V."/>
            <person name="Debuchy R."/>
            <person name="Gladieux P."/>
            <person name="Thoren M.H."/>
            <person name="Johannesson H."/>
        </authorList>
    </citation>
    <scope>NUCLEOTIDE SEQUENCE</scope>
    <source>
        <strain evidence="2">PSN4</strain>
    </source>
</reference>
<accession>A0AAJ0F2R3</accession>
<dbReference type="AlphaFoldDB" id="A0AAJ0F2R3"/>
<feature type="region of interest" description="Disordered" evidence="1">
    <location>
        <begin position="26"/>
        <end position="166"/>
    </location>
</feature>
<sequence>MAPRQNTFTVVPNPLGVQGLISREDVGVASKPPMTSKQAQKLYRQATKQPRLSKAEQRRIEREEQERIRKDLEKDKQAAKARAAREKKKAKEQKALDDRRKKGMPLVDVHPSQDTISRFVRGNGLAKKRDSTGAPVHLETVHEDDRPAAESEKENQPPAKKQRTDH</sequence>
<comment type="caution">
    <text evidence="2">The sequence shown here is derived from an EMBL/GenBank/DDBJ whole genome shotgun (WGS) entry which is preliminary data.</text>
</comment>
<feature type="compositionally biased region" description="Basic and acidic residues" evidence="1">
    <location>
        <begin position="139"/>
        <end position="155"/>
    </location>
</feature>
<protein>
    <submittedName>
        <fullName evidence="2">Uncharacterized protein</fullName>
    </submittedName>
</protein>